<keyword evidence="2" id="KW-1185">Reference proteome</keyword>
<gene>
    <name evidence="1" type="ORF">TNIN_431441</name>
</gene>
<evidence type="ECO:0000313" key="1">
    <source>
        <dbReference type="EMBL" id="GFS63001.1"/>
    </source>
</evidence>
<organism evidence="1 2">
    <name type="scientific">Trichonephila inaurata madagascariensis</name>
    <dbReference type="NCBI Taxonomy" id="2747483"/>
    <lineage>
        <taxon>Eukaryota</taxon>
        <taxon>Metazoa</taxon>
        <taxon>Ecdysozoa</taxon>
        <taxon>Arthropoda</taxon>
        <taxon>Chelicerata</taxon>
        <taxon>Arachnida</taxon>
        <taxon>Araneae</taxon>
        <taxon>Araneomorphae</taxon>
        <taxon>Entelegynae</taxon>
        <taxon>Araneoidea</taxon>
        <taxon>Nephilidae</taxon>
        <taxon>Trichonephila</taxon>
        <taxon>Trichonephila inaurata</taxon>
    </lineage>
</organism>
<sequence length="109" mass="12500">MGGRHFRPVGWMVKLLPLEFGQFRLCDHGDALIFPPLPQRLTTPSNLSFQFGELSKIVRRPEDYALSIESYQGFGEILSLHMMFSLSEMENLASFYDDVLVYSLFGDMC</sequence>
<proteinExistence type="predicted"/>
<dbReference type="EMBL" id="BMAV01027871">
    <property type="protein sequence ID" value="GFS63001.1"/>
    <property type="molecule type" value="Genomic_DNA"/>
</dbReference>
<reference evidence="1" key="1">
    <citation type="submission" date="2020-08" db="EMBL/GenBank/DDBJ databases">
        <title>Multicomponent nature underlies the extraordinary mechanical properties of spider dragline silk.</title>
        <authorList>
            <person name="Kono N."/>
            <person name="Nakamura H."/>
            <person name="Mori M."/>
            <person name="Yoshida Y."/>
            <person name="Ohtoshi R."/>
            <person name="Malay A.D."/>
            <person name="Moran D.A.P."/>
            <person name="Tomita M."/>
            <person name="Numata K."/>
            <person name="Arakawa K."/>
        </authorList>
    </citation>
    <scope>NUCLEOTIDE SEQUENCE</scope>
</reference>
<dbReference type="Proteomes" id="UP000886998">
    <property type="component" value="Unassembled WGS sequence"/>
</dbReference>
<protein>
    <submittedName>
        <fullName evidence="1">Uncharacterized protein</fullName>
    </submittedName>
</protein>
<evidence type="ECO:0000313" key="2">
    <source>
        <dbReference type="Proteomes" id="UP000886998"/>
    </source>
</evidence>
<comment type="caution">
    <text evidence="1">The sequence shown here is derived from an EMBL/GenBank/DDBJ whole genome shotgun (WGS) entry which is preliminary data.</text>
</comment>
<accession>A0A8X6IW17</accession>
<dbReference type="AlphaFoldDB" id="A0A8X6IW17"/>
<name>A0A8X6IW17_9ARAC</name>